<accession>A0AAP8KR36</accession>
<name>A0AAP8KR36_9ENTR</name>
<proteinExistence type="predicted"/>
<protein>
    <submittedName>
        <fullName evidence="1">Uncharacterized protein</fullName>
    </submittedName>
</protein>
<comment type="caution">
    <text evidence="1">The sequence shown here is derived from an EMBL/GenBank/DDBJ whole genome shotgun (WGS) entry which is preliminary data.</text>
</comment>
<sequence length="124" mass="14813">MTNRDTDSTKLYVKLNKLTIIKQINWQLAEDIEPLVEASEDRIQTAYWAVYGNKNLAIYLRKYKHYFDDIEWAWAEEVQFAIVTEDFHILWKSRGHDQALTELYETVSRQVSGFYELFDDLINI</sequence>
<organism evidence="1 2">
    <name type="scientific">Enterobacter hormaechei</name>
    <dbReference type="NCBI Taxonomy" id="158836"/>
    <lineage>
        <taxon>Bacteria</taxon>
        <taxon>Pseudomonadati</taxon>
        <taxon>Pseudomonadota</taxon>
        <taxon>Gammaproteobacteria</taxon>
        <taxon>Enterobacterales</taxon>
        <taxon>Enterobacteriaceae</taxon>
        <taxon>Enterobacter</taxon>
        <taxon>Enterobacter cloacae complex</taxon>
    </lineage>
</organism>
<dbReference type="EMBL" id="NMVR01000001">
    <property type="protein sequence ID" value="PJG41732.1"/>
    <property type="molecule type" value="Genomic_DNA"/>
</dbReference>
<dbReference type="Proteomes" id="UP000231328">
    <property type="component" value="Unassembled WGS sequence"/>
</dbReference>
<evidence type="ECO:0000313" key="1">
    <source>
        <dbReference type="EMBL" id="PJG41732.1"/>
    </source>
</evidence>
<gene>
    <name evidence="1" type="ORF">CGZ54_00150</name>
</gene>
<reference evidence="1 2" key="1">
    <citation type="submission" date="2017-07" db="EMBL/GenBank/DDBJ databases">
        <title>Draft genome sequence of Enterobacter cloacae ST128, a clinical strain coproducing KPC-2 and NDM-1 carbapenemases.</title>
        <authorList>
            <person name="Li X."/>
        </authorList>
    </citation>
    <scope>NUCLEOTIDE SEQUENCE [LARGE SCALE GENOMIC DNA]</scope>
    <source>
        <strain evidence="1 2">HBY</strain>
    </source>
</reference>
<dbReference type="RefSeq" id="WP_032658700.1">
    <property type="nucleotide sequence ID" value="NZ_CP114979.1"/>
</dbReference>
<dbReference type="AlphaFoldDB" id="A0AAP8KR36"/>
<evidence type="ECO:0000313" key="2">
    <source>
        <dbReference type="Proteomes" id="UP000231328"/>
    </source>
</evidence>